<organism evidence="6 7">
    <name type="scientific">Frigidibacter mobilis</name>
    <dbReference type="NCBI Taxonomy" id="1335048"/>
    <lineage>
        <taxon>Bacteria</taxon>
        <taxon>Pseudomonadati</taxon>
        <taxon>Pseudomonadota</taxon>
        <taxon>Alphaproteobacteria</taxon>
        <taxon>Rhodobacterales</taxon>
        <taxon>Paracoccaceae</taxon>
        <taxon>Frigidibacter</taxon>
    </lineage>
</organism>
<dbReference type="InterPro" id="IPR011057">
    <property type="entry name" value="Mss4-like_sf"/>
</dbReference>
<dbReference type="EMBL" id="CP012661">
    <property type="protein sequence ID" value="AMY70649.1"/>
    <property type="molecule type" value="Genomic_DNA"/>
</dbReference>
<protein>
    <submittedName>
        <fullName evidence="6">Glutathione-dependent formaldehyde-activating, GFA</fullName>
    </submittedName>
</protein>
<dbReference type="InterPro" id="IPR006913">
    <property type="entry name" value="CENP-V/GFA"/>
</dbReference>
<evidence type="ECO:0000259" key="5">
    <source>
        <dbReference type="PROSITE" id="PS51891"/>
    </source>
</evidence>
<feature type="domain" description="CENP-V/GFA" evidence="5">
    <location>
        <begin position="14"/>
        <end position="135"/>
    </location>
</feature>
<dbReference type="Pfam" id="PF04828">
    <property type="entry name" value="GFA"/>
    <property type="match status" value="1"/>
</dbReference>
<keyword evidence="2" id="KW-0479">Metal-binding</keyword>
<keyword evidence="7" id="KW-1185">Reference proteome</keyword>
<evidence type="ECO:0000256" key="3">
    <source>
        <dbReference type="ARBA" id="ARBA00022833"/>
    </source>
</evidence>
<dbReference type="GO" id="GO:0016846">
    <property type="term" value="F:carbon-sulfur lyase activity"/>
    <property type="evidence" value="ECO:0007669"/>
    <property type="project" value="InterPro"/>
</dbReference>
<dbReference type="STRING" id="1335048.AKL17_3424"/>
<comment type="similarity">
    <text evidence="1">Belongs to the Gfa family.</text>
</comment>
<keyword evidence="3" id="KW-0862">Zinc</keyword>
<dbReference type="KEGG" id="daa:AKL17_3424"/>
<dbReference type="PATRIC" id="fig|1335048.3.peg.3548"/>
<dbReference type="Proteomes" id="UP000076128">
    <property type="component" value="Chromosome"/>
</dbReference>
<dbReference type="OrthoDB" id="54411at2"/>
<dbReference type="PANTHER" id="PTHR33337">
    <property type="entry name" value="GFA DOMAIN-CONTAINING PROTEIN"/>
    <property type="match status" value="1"/>
</dbReference>
<evidence type="ECO:0000256" key="4">
    <source>
        <dbReference type="ARBA" id="ARBA00023239"/>
    </source>
</evidence>
<dbReference type="SUPFAM" id="SSF51316">
    <property type="entry name" value="Mss4-like"/>
    <property type="match status" value="1"/>
</dbReference>
<accession>A0A161HCK5</accession>
<dbReference type="PANTHER" id="PTHR33337:SF40">
    <property type="entry name" value="CENP-V_GFA DOMAIN-CONTAINING PROTEIN-RELATED"/>
    <property type="match status" value="1"/>
</dbReference>
<dbReference type="PROSITE" id="PS51891">
    <property type="entry name" value="CENP_V_GFA"/>
    <property type="match status" value="1"/>
</dbReference>
<name>A0A161HCK5_9RHOB</name>
<gene>
    <name evidence="6" type="ORF">AKL17_3424</name>
</gene>
<evidence type="ECO:0000313" key="6">
    <source>
        <dbReference type="EMBL" id="AMY70649.1"/>
    </source>
</evidence>
<dbReference type="GO" id="GO:0046872">
    <property type="term" value="F:metal ion binding"/>
    <property type="evidence" value="ECO:0007669"/>
    <property type="project" value="UniProtKB-KW"/>
</dbReference>
<reference evidence="6 7" key="1">
    <citation type="submission" date="2015-09" db="EMBL/GenBank/DDBJ databases">
        <title>Complete genome sequence of Defluviimonas alba cai42t isolated from an oilfield in Xinjiang.</title>
        <authorList>
            <person name="Geng S."/>
            <person name="Pan X."/>
            <person name="Wu X."/>
        </authorList>
    </citation>
    <scope>NUCLEOTIDE SEQUENCE [LARGE SCALE GENOMIC DNA]</scope>
    <source>
        <strain evidence="7">cai42</strain>
    </source>
</reference>
<evidence type="ECO:0000256" key="1">
    <source>
        <dbReference type="ARBA" id="ARBA00005495"/>
    </source>
</evidence>
<evidence type="ECO:0000256" key="2">
    <source>
        <dbReference type="ARBA" id="ARBA00022723"/>
    </source>
</evidence>
<sequence length="150" mass="16005">MAEAQETWTETPAATGGCQCGAVRYRLAAGPTRASVCHCRMCQRQVGGPYAAFLKLAAGQITWLGEPAWFASSDIAERGFCPACGTPLAFRDIGSEWLEITAGSLPAGFPFAPTVQFGIESRHAWIDHLAALPGEETTERPVSHQAAEQP</sequence>
<evidence type="ECO:0000313" key="7">
    <source>
        <dbReference type="Proteomes" id="UP000076128"/>
    </source>
</evidence>
<dbReference type="AlphaFoldDB" id="A0A161HCK5"/>
<proteinExistence type="inferred from homology"/>
<dbReference type="Gene3D" id="3.90.1590.10">
    <property type="entry name" value="glutathione-dependent formaldehyde- activating enzyme (gfa)"/>
    <property type="match status" value="1"/>
</dbReference>
<dbReference type="RefSeq" id="WP_066815277.1">
    <property type="nucleotide sequence ID" value="NZ_CP012661.1"/>
</dbReference>
<keyword evidence="4" id="KW-0456">Lyase</keyword>